<protein>
    <submittedName>
        <fullName evidence="1">Uncharacterized protein</fullName>
    </submittedName>
</protein>
<reference evidence="1 2" key="1">
    <citation type="submission" date="2017-07" db="EMBL/GenBank/DDBJ databases">
        <authorList>
            <person name="Talla V."/>
            <person name="Backstrom N."/>
        </authorList>
    </citation>
    <scope>NUCLEOTIDE SEQUENCE [LARGE SCALE GENOMIC DNA]</scope>
</reference>
<proteinExistence type="predicted"/>
<evidence type="ECO:0000313" key="1">
    <source>
        <dbReference type="EMBL" id="VVD05797.1"/>
    </source>
</evidence>
<dbReference type="Proteomes" id="UP000324832">
    <property type="component" value="Unassembled WGS sequence"/>
</dbReference>
<gene>
    <name evidence="1" type="ORF">LSINAPIS_LOCUS15265</name>
</gene>
<organism evidence="1 2">
    <name type="scientific">Leptidea sinapis</name>
    <dbReference type="NCBI Taxonomy" id="189913"/>
    <lineage>
        <taxon>Eukaryota</taxon>
        <taxon>Metazoa</taxon>
        <taxon>Ecdysozoa</taxon>
        <taxon>Arthropoda</taxon>
        <taxon>Hexapoda</taxon>
        <taxon>Insecta</taxon>
        <taxon>Pterygota</taxon>
        <taxon>Neoptera</taxon>
        <taxon>Endopterygota</taxon>
        <taxon>Lepidoptera</taxon>
        <taxon>Glossata</taxon>
        <taxon>Ditrysia</taxon>
        <taxon>Papilionoidea</taxon>
        <taxon>Pieridae</taxon>
        <taxon>Dismorphiinae</taxon>
        <taxon>Leptidea</taxon>
    </lineage>
</organism>
<evidence type="ECO:0000313" key="2">
    <source>
        <dbReference type="Proteomes" id="UP000324832"/>
    </source>
</evidence>
<sequence length="77" mass="8962">MSVSHVFDKLPPAQARHLADPDKYNWHPLALHPLELAPVWTKKDKEKTSPNLLKIIKHTTNWRVRTWKNARAWCAAS</sequence>
<dbReference type="AlphaFoldDB" id="A0A5E4R736"/>
<dbReference type="EMBL" id="FZQP02007023">
    <property type="protein sequence ID" value="VVD05797.1"/>
    <property type="molecule type" value="Genomic_DNA"/>
</dbReference>
<name>A0A5E4R736_9NEOP</name>
<keyword evidence="2" id="KW-1185">Reference proteome</keyword>
<accession>A0A5E4R736</accession>